<dbReference type="AlphaFoldDB" id="A0A381WK47"/>
<gene>
    <name evidence="1" type="ORF">METZ01_LOCUS105525</name>
</gene>
<name>A0A381WK47_9ZZZZ</name>
<dbReference type="EMBL" id="UINC01012005">
    <property type="protein sequence ID" value="SVA52671.1"/>
    <property type="molecule type" value="Genomic_DNA"/>
</dbReference>
<reference evidence="1" key="1">
    <citation type="submission" date="2018-05" db="EMBL/GenBank/DDBJ databases">
        <authorList>
            <person name="Lanie J.A."/>
            <person name="Ng W.-L."/>
            <person name="Kazmierczak K.M."/>
            <person name="Andrzejewski T.M."/>
            <person name="Davidsen T.M."/>
            <person name="Wayne K.J."/>
            <person name="Tettelin H."/>
            <person name="Glass J.I."/>
            <person name="Rusch D."/>
            <person name="Podicherti R."/>
            <person name="Tsui H.-C.T."/>
            <person name="Winkler M.E."/>
        </authorList>
    </citation>
    <scope>NUCLEOTIDE SEQUENCE</scope>
</reference>
<accession>A0A381WK47</accession>
<feature type="non-terminal residue" evidence="1">
    <location>
        <position position="40"/>
    </location>
</feature>
<protein>
    <submittedName>
        <fullName evidence="1">Uncharacterized protein</fullName>
    </submittedName>
</protein>
<organism evidence="1">
    <name type="scientific">marine metagenome</name>
    <dbReference type="NCBI Taxonomy" id="408172"/>
    <lineage>
        <taxon>unclassified sequences</taxon>
        <taxon>metagenomes</taxon>
        <taxon>ecological metagenomes</taxon>
    </lineage>
</organism>
<sequence length="40" mass="4506">MKKLLWILVLGLLLNGNAFSKTISSYEDLDLTSKPRKVLS</sequence>
<proteinExistence type="predicted"/>
<evidence type="ECO:0000313" key="1">
    <source>
        <dbReference type="EMBL" id="SVA52671.1"/>
    </source>
</evidence>